<dbReference type="Proteomes" id="UP000593568">
    <property type="component" value="Unassembled WGS sequence"/>
</dbReference>
<evidence type="ECO:0008006" key="3">
    <source>
        <dbReference type="Google" id="ProtNLM"/>
    </source>
</evidence>
<evidence type="ECO:0000313" key="1">
    <source>
        <dbReference type="EMBL" id="MBA0770054.1"/>
    </source>
</evidence>
<comment type="caution">
    <text evidence="1">The sequence shown here is derived from an EMBL/GenBank/DDBJ whole genome shotgun (WGS) entry which is preliminary data.</text>
</comment>
<accession>A0A7J9EB97</accession>
<dbReference type="AlphaFoldDB" id="A0A7J9EB97"/>
<organism evidence="1 2">
    <name type="scientific">Gossypium trilobum</name>
    <dbReference type="NCBI Taxonomy" id="34281"/>
    <lineage>
        <taxon>Eukaryota</taxon>
        <taxon>Viridiplantae</taxon>
        <taxon>Streptophyta</taxon>
        <taxon>Embryophyta</taxon>
        <taxon>Tracheophyta</taxon>
        <taxon>Spermatophyta</taxon>
        <taxon>Magnoliopsida</taxon>
        <taxon>eudicotyledons</taxon>
        <taxon>Gunneridae</taxon>
        <taxon>Pentapetalae</taxon>
        <taxon>rosids</taxon>
        <taxon>malvids</taxon>
        <taxon>Malvales</taxon>
        <taxon>Malvaceae</taxon>
        <taxon>Malvoideae</taxon>
        <taxon>Gossypium</taxon>
    </lineage>
</organism>
<proteinExistence type="predicted"/>
<reference evidence="1 2" key="1">
    <citation type="journal article" date="2019" name="Genome Biol. Evol.">
        <title>Insights into the evolution of the New World diploid cottons (Gossypium, subgenus Houzingenia) based on genome sequencing.</title>
        <authorList>
            <person name="Grover C.E."/>
            <person name="Arick M.A. 2nd"/>
            <person name="Thrash A."/>
            <person name="Conover J.L."/>
            <person name="Sanders W.S."/>
            <person name="Peterson D.G."/>
            <person name="Frelichowski J.E."/>
            <person name="Scheffler J.A."/>
            <person name="Scheffler B.E."/>
            <person name="Wendel J.F."/>
        </authorList>
    </citation>
    <scope>NUCLEOTIDE SEQUENCE [LARGE SCALE GENOMIC DNA]</scope>
    <source>
        <strain evidence="1">8</strain>
        <tissue evidence="1">Leaf</tissue>
    </source>
</reference>
<dbReference type="EMBL" id="JABEZW010000007">
    <property type="protein sequence ID" value="MBA0770054.1"/>
    <property type="molecule type" value="Genomic_DNA"/>
</dbReference>
<keyword evidence="2" id="KW-1185">Reference proteome</keyword>
<name>A0A7J9EB97_9ROSI</name>
<gene>
    <name evidence="1" type="ORF">Gotri_018733</name>
</gene>
<sequence>MRQGRRVEYNWMDRWVRIKTDDSVKGNQCDKVLIQTDNLKAIEAIQVSKSRPSSSTLIRRIRHLLKNVKIWTFEYTPREEKEKQIEWPK</sequence>
<protein>
    <recommendedName>
        <fullName evidence="3">RNase H type-1 domain-containing protein</fullName>
    </recommendedName>
</protein>
<evidence type="ECO:0000313" key="2">
    <source>
        <dbReference type="Proteomes" id="UP000593568"/>
    </source>
</evidence>